<dbReference type="GeneID" id="87866985"/>
<dbReference type="AlphaFoldDB" id="A0AAE0MPL9"/>
<accession>A0AAE0MPL9</accession>
<keyword evidence="2" id="KW-1185">Reference proteome</keyword>
<organism evidence="1 2">
    <name type="scientific">Neurospora tetraspora</name>
    <dbReference type="NCBI Taxonomy" id="94610"/>
    <lineage>
        <taxon>Eukaryota</taxon>
        <taxon>Fungi</taxon>
        <taxon>Dikarya</taxon>
        <taxon>Ascomycota</taxon>
        <taxon>Pezizomycotina</taxon>
        <taxon>Sordariomycetes</taxon>
        <taxon>Sordariomycetidae</taxon>
        <taxon>Sordariales</taxon>
        <taxon>Sordariaceae</taxon>
        <taxon>Neurospora</taxon>
    </lineage>
</organism>
<reference evidence="1" key="2">
    <citation type="submission" date="2023-06" db="EMBL/GenBank/DDBJ databases">
        <authorList>
            <consortium name="Lawrence Berkeley National Laboratory"/>
            <person name="Haridas S."/>
            <person name="Hensen N."/>
            <person name="Bonometti L."/>
            <person name="Westerberg I."/>
            <person name="Brannstrom I.O."/>
            <person name="Guillou S."/>
            <person name="Cros-Aarteil S."/>
            <person name="Calhoun S."/>
            <person name="Kuo A."/>
            <person name="Mondo S."/>
            <person name="Pangilinan J."/>
            <person name="Riley R."/>
            <person name="Labutti K."/>
            <person name="Andreopoulos B."/>
            <person name="Lipzen A."/>
            <person name="Chen C."/>
            <person name="Yanf M."/>
            <person name="Daum C."/>
            <person name="Ng V."/>
            <person name="Clum A."/>
            <person name="Steindorff A."/>
            <person name="Ohm R."/>
            <person name="Martin F."/>
            <person name="Silar P."/>
            <person name="Natvig D."/>
            <person name="Lalanne C."/>
            <person name="Gautier V."/>
            <person name="Ament-Velasquez S.L."/>
            <person name="Kruys A."/>
            <person name="Hutchinson M.I."/>
            <person name="Powell A.J."/>
            <person name="Barry K."/>
            <person name="Miller A.N."/>
            <person name="Grigoriev I.V."/>
            <person name="Debuchy R."/>
            <person name="Gladieux P."/>
            <person name="Thoren M.H."/>
            <person name="Johannesson H."/>
        </authorList>
    </citation>
    <scope>NUCLEOTIDE SEQUENCE</scope>
    <source>
        <strain evidence="1">CBS 560.94</strain>
    </source>
</reference>
<proteinExistence type="predicted"/>
<dbReference type="EMBL" id="JAUEPP010000007">
    <property type="protein sequence ID" value="KAK3338870.1"/>
    <property type="molecule type" value="Genomic_DNA"/>
</dbReference>
<gene>
    <name evidence="1" type="ORF">B0H65DRAFT_551636</name>
</gene>
<comment type="caution">
    <text evidence="1">The sequence shown here is derived from an EMBL/GenBank/DDBJ whole genome shotgun (WGS) entry which is preliminary data.</text>
</comment>
<evidence type="ECO:0000313" key="1">
    <source>
        <dbReference type="EMBL" id="KAK3338870.1"/>
    </source>
</evidence>
<dbReference type="Proteomes" id="UP001278500">
    <property type="component" value="Unassembled WGS sequence"/>
</dbReference>
<reference evidence="1" key="1">
    <citation type="journal article" date="2023" name="Mol. Phylogenet. Evol.">
        <title>Genome-scale phylogeny and comparative genomics of the fungal order Sordariales.</title>
        <authorList>
            <person name="Hensen N."/>
            <person name="Bonometti L."/>
            <person name="Westerberg I."/>
            <person name="Brannstrom I.O."/>
            <person name="Guillou S."/>
            <person name="Cros-Aarteil S."/>
            <person name="Calhoun S."/>
            <person name="Haridas S."/>
            <person name="Kuo A."/>
            <person name="Mondo S."/>
            <person name="Pangilinan J."/>
            <person name="Riley R."/>
            <person name="LaButti K."/>
            <person name="Andreopoulos B."/>
            <person name="Lipzen A."/>
            <person name="Chen C."/>
            <person name="Yan M."/>
            <person name="Daum C."/>
            <person name="Ng V."/>
            <person name="Clum A."/>
            <person name="Steindorff A."/>
            <person name="Ohm R.A."/>
            <person name="Martin F."/>
            <person name="Silar P."/>
            <person name="Natvig D.O."/>
            <person name="Lalanne C."/>
            <person name="Gautier V."/>
            <person name="Ament-Velasquez S.L."/>
            <person name="Kruys A."/>
            <person name="Hutchinson M.I."/>
            <person name="Powell A.J."/>
            <person name="Barry K."/>
            <person name="Miller A.N."/>
            <person name="Grigoriev I.V."/>
            <person name="Debuchy R."/>
            <person name="Gladieux P."/>
            <person name="Hiltunen Thoren M."/>
            <person name="Johannesson H."/>
        </authorList>
    </citation>
    <scope>NUCLEOTIDE SEQUENCE</scope>
    <source>
        <strain evidence="1">CBS 560.94</strain>
    </source>
</reference>
<sequence>MLCQAGINSHEIGNNIQAWDLQAWSPFRIPFNNGKNNVAQLLAFLRLTVMKSGEWIAWFDDKIDLTPISVDWLDMTIYKHNIN</sequence>
<evidence type="ECO:0000313" key="2">
    <source>
        <dbReference type="Proteomes" id="UP001278500"/>
    </source>
</evidence>
<name>A0AAE0MPL9_9PEZI</name>
<protein>
    <submittedName>
        <fullName evidence="1">Uncharacterized protein</fullName>
    </submittedName>
</protein>
<dbReference type="RefSeq" id="XP_062678230.1">
    <property type="nucleotide sequence ID" value="XM_062829831.1"/>
</dbReference>